<evidence type="ECO:0000313" key="3">
    <source>
        <dbReference type="EMBL" id="SHF79820.1"/>
    </source>
</evidence>
<feature type="region of interest" description="Disordered" evidence="1">
    <location>
        <begin position="252"/>
        <end position="318"/>
    </location>
</feature>
<evidence type="ECO:0000313" key="4">
    <source>
        <dbReference type="Proteomes" id="UP000184480"/>
    </source>
</evidence>
<feature type="region of interest" description="Disordered" evidence="1">
    <location>
        <begin position="200"/>
        <end position="226"/>
    </location>
</feature>
<evidence type="ECO:0000256" key="1">
    <source>
        <dbReference type="SAM" id="MobiDB-lite"/>
    </source>
</evidence>
<reference evidence="4" key="1">
    <citation type="submission" date="2016-11" db="EMBL/GenBank/DDBJ databases">
        <authorList>
            <person name="Varghese N."/>
            <person name="Submissions S."/>
        </authorList>
    </citation>
    <scope>NUCLEOTIDE SEQUENCE [LARGE SCALE GENOMIC DNA]</scope>
    <source>
        <strain evidence="4">DSM 27370</strain>
    </source>
</reference>
<feature type="compositionally biased region" description="Polar residues" evidence="1">
    <location>
        <begin position="60"/>
        <end position="100"/>
    </location>
</feature>
<name>A0A1M5EL15_9BACT</name>
<feature type="compositionally biased region" description="Low complexity" evidence="1">
    <location>
        <begin position="255"/>
        <end position="265"/>
    </location>
</feature>
<dbReference type="AlphaFoldDB" id="A0A1M5EL15"/>
<dbReference type="EMBL" id="FQUC01000010">
    <property type="protein sequence ID" value="SHF79820.1"/>
    <property type="molecule type" value="Genomic_DNA"/>
</dbReference>
<feature type="signal peptide" evidence="2">
    <location>
        <begin position="1"/>
        <end position="19"/>
    </location>
</feature>
<feature type="region of interest" description="Disordered" evidence="1">
    <location>
        <begin position="60"/>
        <end position="143"/>
    </location>
</feature>
<proteinExistence type="predicted"/>
<keyword evidence="2" id="KW-0732">Signal</keyword>
<feature type="region of interest" description="Disordered" evidence="1">
    <location>
        <begin position="348"/>
        <end position="369"/>
    </location>
</feature>
<keyword evidence="4" id="KW-1185">Reference proteome</keyword>
<gene>
    <name evidence="3" type="ORF">SAMN05444362_11066</name>
</gene>
<protein>
    <recommendedName>
        <fullName evidence="5">SH3 domain-containing protein</fullName>
    </recommendedName>
</protein>
<feature type="chain" id="PRO_5009909875" description="SH3 domain-containing protein" evidence="2">
    <location>
        <begin position="20"/>
        <end position="369"/>
    </location>
</feature>
<feature type="compositionally biased region" description="Polar residues" evidence="1">
    <location>
        <begin position="281"/>
        <end position="299"/>
    </location>
</feature>
<dbReference type="OrthoDB" id="997191at2"/>
<organism evidence="3 4">
    <name type="scientific">Dysgonomonas macrotermitis</name>
    <dbReference type="NCBI Taxonomy" id="1346286"/>
    <lineage>
        <taxon>Bacteria</taxon>
        <taxon>Pseudomonadati</taxon>
        <taxon>Bacteroidota</taxon>
        <taxon>Bacteroidia</taxon>
        <taxon>Bacteroidales</taxon>
        <taxon>Dysgonomonadaceae</taxon>
        <taxon>Dysgonomonas</taxon>
    </lineage>
</organism>
<evidence type="ECO:0008006" key="5">
    <source>
        <dbReference type="Google" id="ProtNLM"/>
    </source>
</evidence>
<dbReference type="Proteomes" id="UP000184480">
    <property type="component" value="Unassembled WGS sequence"/>
</dbReference>
<feature type="compositionally biased region" description="Basic and acidic residues" evidence="1">
    <location>
        <begin position="208"/>
        <end position="226"/>
    </location>
</feature>
<dbReference type="RefSeq" id="WP_062182337.1">
    <property type="nucleotide sequence ID" value="NZ_BBXL01000016.1"/>
</dbReference>
<evidence type="ECO:0000256" key="2">
    <source>
        <dbReference type="SAM" id="SignalP"/>
    </source>
</evidence>
<accession>A0A1M5EL15</accession>
<sequence length="369" mass="40581">MKKLSIILFSLALTSTLFAQNTTGNQTNVNNEEQFENKIKQSSNFYINSDGLVVYKRSSAATTQEEVPAKNDTTAAQKEESGQTGTYSNSTVSTQNQVSDTPVIIRKSAYDNNASQAPSRVESDNSDPVITRPVKKEPVNYASSPEEPVAVPVRSSSVPPAVAAGAVKKEALTVDESIRINSRPVNVNSMEDETVNYGAITPAPSKVNESKADPKKEYRKYSERGYEKRQPQYKSIEEAALAVEEMIDELKKKQSQTTTAKSMSSRLSTGANRAALRKKPLSNSTMNASGYGYTDTSAQPKPAETVQAPDNDWGEEPTYYINGTEVERADVEQLKKKDIVNKQFKIRNTTSGNPNGEVWYEVQGYSNKN</sequence>